<reference evidence="2" key="1">
    <citation type="submission" date="2005-09" db="EMBL/GenBank/DDBJ databases">
        <authorList>
            <person name="Mural R.J."/>
            <person name="Li P.W."/>
            <person name="Adams M.D."/>
            <person name="Amanatides P.G."/>
            <person name="Baden-Tillson H."/>
            <person name="Barnstead M."/>
            <person name="Chin S.H."/>
            <person name="Dew I."/>
            <person name="Evans C.A."/>
            <person name="Ferriera S."/>
            <person name="Flanigan M."/>
            <person name="Fosler C."/>
            <person name="Glodek A."/>
            <person name="Gu Z."/>
            <person name="Holt R.A."/>
            <person name="Jennings D."/>
            <person name="Kraft C.L."/>
            <person name="Lu F."/>
            <person name="Nguyen T."/>
            <person name="Nusskern D.R."/>
            <person name="Pfannkoch C.M."/>
            <person name="Sitter C."/>
            <person name="Sutton G.G."/>
            <person name="Venter J.C."/>
            <person name="Wang Z."/>
            <person name="Woodage T."/>
            <person name="Zheng X.H."/>
            <person name="Zhong F."/>
        </authorList>
    </citation>
    <scope>NUCLEOTIDE SEQUENCE [LARGE SCALE GENOMIC DNA]</scope>
    <source>
        <strain>BN</strain>
        <strain evidence="2">Sprague-Dawley</strain>
    </source>
</reference>
<name>A6HBK0_RAT</name>
<dbReference type="Proteomes" id="UP000234681">
    <property type="component" value="Chromosome 6"/>
</dbReference>
<evidence type="ECO:0000313" key="2">
    <source>
        <dbReference type="Proteomes" id="UP000234681"/>
    </source>
</evidence>
<gene>
    <name evidence="1" type="ORF">rCG_62213</name>
</gene>
<evidence type="ECO:0000313" key="1">
    <source>
        <dbReference type="EMBL" id="EDM03405.1"/>
    </source>
</evidence>
<sequence length="52" mass="5821">MLDHTTGYKQRRGSCGCADLFKGQLVPRSPQSEHCRLSRLCCKSPERGPLCL</sequence>
<protein>
    <submittedName>
        <fullName evidence="1">RCG62213</fullName>
    </submittedName>
</protein>
<accession>A6HBK0</accession>
<proteinExistence type="predicted"/>
<dbReference type="EMBL" id="CH473947">
    <property type="protein sequence ID" value="EDM03405.1"/>
    <property type="molecule type" value="Genomic_DNA"/>
</dbReference>
<dbReference type="AlphaFoldDB" id="A6HBK0"/>
<organism evidence="1 2">
    <name type="scientific">Rattus norvegicus</name>
    <name type="common">Rat</name>
    <dbReference type="NCBI Taxonomy" id="10116"/>
    <lineage>
        <taxon>Eukaryota</taxon>
        <taxon>Metazoa</taxon>
        <taxon>Chordata</taxon>
        <taxon>Craniata</taxon>
        <taxon>Vertebrata</taxon>
        <taxon>Euteleostomi</taxon>
        <taxon>Mammalia</taxon>
        <taxon>Eutheria</taxon>
        <taxon>Euarchontoglires</taxon>
        <taxon>Glires</taxon>
        <taxon>Rodentia</taxon>
        <taxon>Myomorpha</taxon>
        <taxon>Muroidea</taxon>
        <taxon>Muridae</taxon>
        <taxon>Murinae</taxon>
        <taxon>Rattus</taxon>
    </lineage>
</organism>